<gene>
    <name evidence="2" type="ORF">L21SP4_02314</name>
</gene>
<dbReference type="PATRIC" id="fig|1609981.3.peg.2411"/>
<dbReference type="CDD" id="cd05403">
    <property type="entry name" value="NT_KNTase_like"/>
    <property type="match status" value="1"/>
</dbReference>
<accession>A0A0G3EL96</accession>
<proteinExistence type="predicted"/>
<keyword evidence="3" id="KW-1185">Reference proteome</keyword>
<evidence type="ECO:0000313" key="3">
    <source>
        <dbReference type="Proteomes" id="UP000035268"/>
    </source>
</evidence>
<dbReference type="OrthoDB" id="9803106at2"/>
<dbReference type="KEGG" id="vbl:L21SP4_02314"/>
<dbReference type="AlphaFoldDB" id="A0A0G3EL96"/>
<dbReference type="STRING" id="1307763.L21SP4_02314"/>
<dbReference type="Gene3D" id="3.30.460.10">
    <property type="entry name" value="Beta Polymerase, domain 2"/>
    <property type="match status" value="1"/>
</dbReference>
<dbReference type="RefSeq" id="WP_052882756.1">
    <property type="nucleotide sequence ID" value="NZ_CP010904.1"/>
</dbReference>
<dbReference type="SUPFAM" id="SSF81301">
    <property type="entry name" value="Nucleotidyltransferase"/>
    <property type="match status" value="1"/>
</dbReference>
<organism evidence="2 3">
    <name type="scientific">Kiritimatiella glycovorans</name>
    <dbReference type="NCBI Taxonomy" id="1307763"/>
    <lineage>
        <taxon>Bacteria</taxon>
        <taxon>Pseudomonadati</taxon>
        <taxon>Kiritimatiellota</taxon>
        <taxon>Kiritimatiellia</taxon>
        <taxon>Kiritimatiellales</taxon>
        <taxon>Kiritimatiellaceae</taxon>
        <taxon>Kiritimatiella</taxon>
    </lineage>
</organism>
<reference evidence="3" key="1">
    <citation type="submission" date="2015-02" db="EMBL/GenBank/DDBJ databases">
        <title>Description and complete genome sequence of the first cultured representative of the subdivision 5 of the Verrucomicrobia phylum.</title>
        <authorList>
            <person name="Spring S."/>
            <person name="Bunk B."/>
            <person name="Sproer C."/>
            <person name="Klenk H.-P."/>
        </authorList>
    </citation>
    <scope>NUCLEOTIDE SEQUENCE [LARGE SCALE GENOMIC DNA]</scope>
    <source>
        <strain evidence="3">L21-Fru-AB</strain>
    </source>
</reference>
<dbReference type="Proteomes" id="UP000035268">
    <property type="component" value="Chromosome"/>
</dbReference>
<evidence type="ECO:0000313" key="2">
    <source>
        <dbReference type="EMBL" id="AKJ65540.1"/>
    </source>
</evidence>
<dbReference type="InterPro" id="IPR043519">
    <property type="entry name" value="NT_sf"/>
</dbReference>
<dbReference type="InterPro" id="IPR041633">
    <property type="entry name" value="Polbeta"/>
</dbReference>
<dbReference type="GO" id="GO:0016740">
    <property type="term" value="F:transferase activity"/>
    <property type="evidence" value="ECO:0007669"/>
    <property type="project" value="UniProtKB-KW"/>
</dbReference>
<dbReference type="Pfam" id="PF18765">
    <property type="entry name" value="Polbeta"/>
    <property type="match status" value="1"/>
</dbReference>
<sequence>MNTVGTIPGLDPDEMERIMSIFGSEPEVKEVILYGSRAKGTHRPGSDIDLTLKGPNLSPEILTDLMLRMDELLLPYEIDLSIYDRIDNPDLIEHIDRAGKEIVRRD</sequence>
<dbReference type="EMBL" id="CP010904">
    <property type="protein sequence ID" value="AKJ65540.1"/>
    <property type="molecule type" value="Genomic_DNA"/>
</dbReference>
<evidence type="ECO:0000259" key="1">
    <source>
        <dbReference type="Pfam" id="PF18765"/>
    </source>
</evidence>
<name>A0A0G3EL96_9BACT</name>
<feature type="domain" description="Polymerase beta nucleotidyltransferase" evidence="1">
    <location>
        <begin position="16"/>
        <end position="106"/>
    </location>
</feature>
<keyword evidence="2" id="KW-0808">Transferase</keyword>
<protein>
    <submittedName>
        <fullName evidence="2">Putative nucleotidyltransferase</fullName>
    </submittedName>
</protein>
<reference evidence="2 3" key="2">
    <citation type="journal article" date="2016" name="ISME J.">
        <title>Characterization of the first cultured representative of Verrucomicrobia subdivision 5 indicates the proposal of a novel phylum.</title>
        <authorList>
            <person name="Spring S."/>
            <person name="Bunk B."/>
            <person name="Sproer C."/>
            <person name="Schumann P."/>
            <person name="Rohde M."/>
            <person name="Tindall B.J."/>
            <person name="Klenk H.P."/>
        </authorList>
    </citation>
    <scope>NUCLEOTIDE SEQUENCE [LARGE SCALE GENOMIC DNA]</scope>
    <source>
        <strain evidence="2 3">L21-Fru-AB</strain>
    </source>
</reference>